<dbReference type="SMART" id="SM00354">
    <property type="entry name" value="HTH_LACI"/>
    <property type="match status" value="1"/>
</dbReference>
<dbReference type="SUPFAM" id="SSF53822">
    <property type="entry name" value="Periplasmic binding protein-like I"/>
    <property type="match status" value="1"/>
</dbReference>
<dbReference type="CDD" id="cd01544">
    <property type="entry name" value="PBP1_GalR"/>
    <property type="match status" value="1"/>
</dbReference>
<sequence>MVTIKQIAQEAGFSQATVSRLLNDDPTLSVTPATKNKILTVANRLGYGKRQNKFLLTRNIALLASFTAEEDLQDIYFNTLKETLLAKGEEANFKFEFFTAIDELLSQSQNYEGFIGIGADGFAEPKLLELAQVLPLGVFLDINPLPHKFDSVQPDLSQTILDALDQLILAGKKSIGFIGGLGHIMGTHNYQQDPRSFAFENWAKRLGVFDERYYFVSGPFTTSNGYELGKQILANDLPLPEAFIVASDALAIGVLQAFNEAGHVIPKDTSLISINNIEIAQYVSPPLTTYAIDQAELCQTAINLLADALERPERPKIHAFISNKLIIRKSFIPKN</sequence>
<evidence type="ECO:0000313" key="6">
    <source>
        <dbReference type="Proteomes" id="UP001565236"/>
    </source>
</evidence>
<dbReference type="Pfam" id="PF00356">
    <property type="entry name" value="LacI"/>
    <property type="match status" value="1"/>
</dbReference>
<dbReference type="GO" id="GO:0003677">
    <property type="term" value="F:DNA binding"/>
    <property type="evidence" value="ECO:0007669"/>
    <property type="project" value="UniProtKB-KW"/>
</dbReference>
<dbReference type="Proteomes" id="UP001565236">
    <property type="component" value="Unassembled WGS sequence"/>
</dbReference>
<evidence type="ECO:0000256" key="2">
    <source>
        <dbReference type="ARBA" id="ARBA00023125"/>
    </source>
</evidence>
<dbReference type="Gene3D" id="3.40.50.2300">
    <property type="match status" value="1"/>
</dbReference>
<evidence type="ECO:0000259" key="4">
    <source>
        <dbReference type="PROSITE" id="PS50932"/>
    </source>
</evidence>
<comment type="caution">
    <text evidence="5">The sequence shown here is derived from an EMBL/GenBank/DDBJ whole genome shotgun (WGS) entry which is preliminary data.</text>
</comment>
<accession>A0ABV4DM91</accession>
<keyword evidence="2 5" id="KW-0238">DNA-binding</keyword>
<organism evidence="5 6">
    <name type="scientific">Ligilactobacillus faecis</name>
    <dbReference type="NCBI Taxonomy" id="762833"/>
    <lineage>
        <taxon>Bacteria</taxon>
        <taxon>Bacillati</taxon>
        <taxon>Bacillota</taxon>
        <taxon>Bacilli</taxon>
        <taxon>Lactobacillales</taxon>
        <taxon>Lactobacillaceae</taxon>
        <taxon>Ligilactobacillus</taxon>
    </lineage>
</organism>
<keyword evidence="3" id="KW-0804">Transcription</keyword>
<dbReference type="InterPro" id="IPR028082">
    <property type="entry name" value="Peripla_BP_I"/>
</dbReference>
<feature type="domain" description="HTH lacI-type" evidence="4">
    <location>
        <begin position="2"/>
        <end position="47"/>
    </location>
</feature>
<dbReference type="CDD" id="cd01392">
    <property type="entry name" value="HTH_LacI"/>
    <property type="match status" value="1"/>
</dbReference>
<evidence type="ECO:0000256" key="3">
    <source>
        <dbReference type="ARBA" id="ARBA00023163"/>
    </source>
</evidence>
<proteinExistence type="predicted"/>
<dbReference type="SUPFAM" id="SSF47413">
    <property type="entry name" value="lambda repressor-like DNA-binding domains"/>
    <property type="match status" value="1"/>
</dbReference>
<dbReference type="PANTHER" id="PTHR30146:SF149">
    <property type="entry name" value="HTH-TYPE TRANSCRIPTIONAL REGULATOR EBGR"/>
    <property type="match status" value="1"/>
</dbReference>
<protein>
    <submittedName>
        <fullName evidence="5">LacI family DNA-binding transcriptional regulator</fullName>
    </submittedName>
</protein>
<dbReference type="Gene3D" id="1.10.260.40">
    <property type="entry name" value="lambda repressor-like DNA-binding domains"/>
    <property type="match status" value="1"/>
</dbReference>
<dbReference type="InterPro" id="IPR000843">
    <property type="entry name" value="HTH_LacI"/>
</dbReference>
<name>A0ABV4DM91_9LACO</name>
<evidence type="ECO:0000313" key="5">
    <source>
        <dbReference type="EMBL" id="MEY8661600.1"/>
    </source>
</evidence>
<dbReference type="InterPro" id="IPR046335">
    <property type="entry name" value="LacI/GalR-like_sensor"/>
</dbReference>
<dbReference type="Pfam" id="PF13377">
    <property type="entry name" value="Peripla_BP_3"/>
    <property type="match status" value="1"/>
</dbReference>
<reference evidence="5 6" key="1">
    <citation type="submission" date="2024-03" db="EMBL/GenBank/DDBJ databases">
        <title>Mouse gut bacterial collection (mGBC) of GemPharmatech.</title>
        <authorList>
            <person name="He Y."/>
            <person name="Dong L."/>
            <person name="Wu D."/>
            <person name="Gao X."/>
            <person name="Lin Z."/>
        </authorList>
    </citation>
    <scope>NUCLEOTIDE SEQUENCE [LARGE SCALE GENOMIC DNA]</scope>
    <source>
        <strain evidence="5 6">15-30</strain>
    </source>
</reference>
<dbReference type="PROSITE" id="PS50932">
    <property type="entry name" value="HTH_LACI_2"/>
    <property type="match status" value="1"/>
</dbReference>
<dbReference type="RefSeq" id="WP_369940565.1">
    <property type="nucleotide sequence ID" value="NZ_JBCLUF010000004.1"/>
</dbReference>
<dbReference type="PANTHER" id="PTHR30146">
    <property type="entry name" value="LACI-RELATED TRANSCRIPTIONAL REPRESSOR"/>
    <property type="match status" value="1"/>
</dbReference>
<dbReference type="EMBL" id="JBCLUF010000004">
    <property type="protein sequence ID" value="MEY8661600.1"/>
    <property type="molecule type" value="Genomic_DNA"/>
</dbReference>
<gene>
    <name evidence="5" type="ORF">AALT52_01635</name>
</gene>
<evidence type="ECO:0000256" key="1">
    <source>
        <dbReference type="ARBA" id="ARBA00023015"/>
    </source>
</evidence>
<keyword evidence="1" id="KW-0805">Transcription regulation</keyword>
<keyword evidence="6" id="KW-1185">Reference proteome</keyword>
<dbReference type="InterPro" id="IPR010982">
    <property type="entry name" value="Lambda_DNA-bd_dom_sf"/>
</dbReference>